<comment type="similarity">
    <text evidence="1 6">Belongs to the V-ATPase C subunit family.</text>
</comment>
<dbReference type="PANTHER" id="PTHR10137:SF0">
    <property type="entry name" value="V-TYPE PROTON ATPASE SUBUNIT C"/>
    <property type="match status" value="1"/>
</dbReference>
<keyword evidence="3 6" id="KW-0375">Hydrogen ion transport</keyword>
<dbReference type="EMBL" id="AFQF01000085">
    <property type="protein sequence ID" value="EGU89305.1"/>
    <property type="molecule type" value="Genomic_DNA"/>
</dbReference>
<dbReference type="InterPro" id="IPR004907">
    <property type="entry name" value="ATPase_V1-cplx_csu"/>
</dbReference>
<evidence type="ECO:0000256" key="4">
    <source>
        <dbReference type="ARBA" id="ARBA00023065"/>
    </source>
</evidence>
<dbReference type="Gene3D" id="3.30.70.100">
    <property type="match status" value="1"/>
</dbReference>
<dbReference type="AlphaFoldDB" id="F9F1H2"/>
<comment type="function">
    <text evidence="5">Subunit of the V1 complex of vacuolar(H+)-ATPase (V-ATPase), a multisubunit enzyme composed of a peripheral complex (V1) that hydrolyzes ATP and a membrane integral complex (V0) that translocates protons. V-ATPase is responsible for acidifying and maintaining the pH of intracellular compartments. Subunit C is necessary for the assembly of the catalytic sector of the enzyme and is likely to have a specific function in its catalytic activity. Reversibly leaves the enzyme after glucose depletion, causing the catalytic subcomplex V1 to detach from the V0 section.</text>
</comment>
<keyword evidence="2 6" id="KW-0813">Transport</keyword>
<organism evidence="7">
    <name type="scientific">Fusarium oxysporum (strain Fo5176)</name>
    <name type="common">Fusarium vascular wilt</name>
    <dbReference type="NCBI Taxonomy" id="660025"/>
    <lineage>
        <taxon>Eukaryota</taxon>
        <taxon>Fungi</taxon>
        <taxon>Dikarya</taxon>
        <taxon>Ascomycota</taxon>
        <taxon>Pezizomycotina</taxon>
        <taxon>Sordariomycetes</taxon>
        <taxon>Hypocreomycetidae</taxon>
        <taxon>Hypocreales</taxon>
        <taxon>Nectriaceae</taxon>
        <taxon>Fusarium</taxon>
        <taxon>Fusarium oxysporum species complex</taxon>
    </lineage>
</organism>
<reference evidence="7" key="1">
    <citation type="journal article" date="2012" name="Mol. Plant Microbe Interact.">
        <title>A highly conserved effector in Fusarium oxysporum is required for full virulence on Arabidopsis.</title>
        <authorList>
            <person name="Thatcher L.F."/>
            <person name="Gardiner D.M."/>
            <person name="Kazan K."/>
            <person name="Manners J."/>
        </authorList>
    </citation>
    <scope>NUCLEOTIDE SEQUENCE [LARGE SCALE GENOMIC DNA]</scope>
    <source>
        <strain evidence="7">Fo5176</strain>
    </source>
</reference>
<dbReference type="Pfam" id="PF03223">
    <property type="entry name" value="V-ATPase_C"/>
    <property type="match status" value="1"/>
</dbReference>
<dbReference type="GO" id="GO:0000221">
    <property type="term" value="C:vacuolar proton-transporting V-type ATPase, V1 domain"/>
    <property type="evidence" value="ECO:0007669"/>
    <property type="project" value="TreeGrafter"/>
</dbReference>
<comment type="function">
    <text evidence="6">Subunit of the V1 complex of vacuolar(H+)-ATPase (V-ATPase), a multisubunit enzyme composed of a peripheral complex (V1) that hydrolyzes ATP and a membrane integral complex (V0) that translocates protons. V-ATPase is responsible for acidifying and maintaining the pH of intracellular compartments and in some cell types, is targeted to the plasma membrane, where it is responsible for acidifying the extracellular environment. Subunit C is necessary for the assembly of the catalytic sector of the enzyme and is likely to have a specific function in its catalytic activity.</text>
</comment>
<evidence type="ECO:0000256" key="1">
    <source>
        <dbReference type="ARBA" id="ARBA00006138"/>
    </source>
</evidence>
<proteinExistence type="inferred from homology"/>
<comment type="subunit">
    <text evidence="6">V-ATPase is a heteromultimeric enzyme composed of a peripheral catalytic V1 complex (components A to H) attached to an integral membrane V0 proton pore complex.</text>
</comment>
<evidence type="ECO:0000256" key="5">
    <source>
        <dbReference type="ARBA" id="ARBA00053565"/>
    </source>
</evidence>
<dbReference type="PANTHER" id="PTHR10137">
    <property type="entry name" value="V-TYPE PROTON ATPASE SUBUNIT C"/>
    <property type="match status" value="1"/>
</dbReference>
<comment type="caution">
    <text evidence="7">The sequence shown here is derived from an EMBL/GenBank/DDBJ whole genome shotgun (WGS) entry which is preliminary data.</text>
</comment>
<dbReference type="Gene3D" id="3.30.70.1180">
    <property type="entry name" value="Vacuolar atp synthase subunit c, domain 1"/>
    <property type="match status" value="1"/>
</dbReference>
<evidence type="ECO:0000313" key="7">
    <source>
        <dbReference type="EMBL" id="EGU89305.1"/>
    </source>
</evidence>
<accession>F9F1H2</accession>
<dbReference type="InterPro" id="IPR036132">
    <property type="entry name" value="Vac_ATP_synth_c_sf"/>
</dbReference>
<evidence type="ECO:0000256" key="2">
    <source>
        <dbReference type="ARBA" id="ARBA00022448"/>
    </source>
</evidence>
<gene>
    <name evidence="7" type="ORF">FOXB_00258</name>
</gene>
<dbReference type="CDD" id="cd14785">
    <property type="entry name" value="V-ATPase_C"/>
    <property type="match status" value="1"/>
</dbReference>
<dbReference type="GO" id="GO:0046961">
    <property type="term" value="F:proton-transporting ATPase activity, rotational mechanism"/>
    <property type="evidence" value="ECO:0007669"/>
    <property type="project" value="InterPro"/>
</dbReference>
<protein>
    <recommendedName>
        <fullName evidence="6">V-type proton ATPase subunit C</fullName>
    </recommendedName>
</protein>
<dbReference type="FunFam" id="3.30.70.100:FF:000002">
    <property type="entry name" value="V-type proton ATPase subunit C"/>
    <property type="match status" value="1"/>
</dbReference>
<keyword evidence="4 6" id="KW-0406">Ion transport</keyword>
<sequence>MSTKYAFLSLPQGVFDSSDRDDAISSLRGTISSDNGSVLPFNIPDFKIGTLDALVQQADELTKLEASCQAVVSKVADSLKNVLEGDEDRIAQYKMVNDKPTDQYVSTFSWNKIRYRADKSLAELISTLQKARSSTNLSPKLQLTCPQELANVDTDVKTKFNQYNSVKTNLAALQRRQTSLTISISGNLSTKSLTPIVDPKLLVQDSEYIETHLIVVPGNAKKDFIKEYETISPMVVPRSAIEVAKDDEFVLFAVATFKKHSAEFLAKCREQKWTPRQYKYVEGGRQEEQRELDRVTNEERKVCGEALRMGRTGWSESVMIWIHVMTLRVFVEAVLRYGLPLDYVSVLVKTTSKLAPKVKAALDSNYSFLGGNAFGRDKRGKITKDDAALSSEMAAAGFQTGEGHEYTAYVYYEIEFP</sequence>
<dbReference type="OrthoDB" id="6605928at2759"/>
<evidence type="ECO:0000256" key="3">
    <source>
        <dbReference type="ARBA" id="ARBA00022781"/>
    </source>
</evidence>
<dbReference type="SUPFAM" id="SSF118203">
    <property type="entry name" value="Vacuolar ATP synthase subunit C"/>
    <property type="match status" value="1"/>
</dbReference>
<name>F9F1H2_FUSOF</name>
<evidence type="ECO:0000256" key="6">
    <source>
        <dbReference type="RuleBase" id="RU364010"/>
    </source>
</evidence>
<dbReference type="STRING" id="660025.F9F1H2"/>
<dbReference type="PaxDb" id="5507-FOXG_00056P0"/>
<dbReference type="Gene3D" id="1.20.1460.10">
    <property type="entry name" value="subunit c (vma5p) of the yeast v-atpase, domain 2"/>
    <property type="match status" value="1"/>
</dbReference>